<keyword evidence="3" id="KW-1185">Reference proteome</keyword>
<reference evidence="2 3" key="1">
    <citation type="journal article" date="2010" name="J. Bacteriol.">
        <title>Genome sequences of Pelagibaca bermudensis HTCC2601T and Maritimibacter alkaliphilus HTCC2654T, the type strains of two marine Roseobacter genera.</title>
        <authorList>
            <person name="Thrash J.C."/>
            <person name="Cho J.C."/>
            <person name="Ferriera S."/>
            <person name="Johnson J."/>
            <person name="Vergin K.L."/>
            <person name="Giovannoni S.J."/>
        </authorList>
    </citation>
    <scope>NUCLEOTIDE SEQUENCE [LARGE SCALE GENOMIC DNA]</scope>
    <source>
        <strain evidence="2 3">HTCC2654</strain>
    </source>
</reference>
<evidence type="ECO:0000256" key="1">
    <source>
        <dbReference type="SAM" id="MobiDB-lite"/>
    </source>
</evidence>
<gene>
    <name evidence="2" type="ORF">RB2654_13970</name>
</gene>
<dbReference type="HOGENOM" id="CLU_3424799_0_0_5"/>
<dbReference type="AlphaFoldDB" id="A3VGJ3"/>
<proteinExistence type="predicted"/>
<feature type="compositionally biased region" description="Polar residues" evidence="1">
    <location>
        <begin position="1"/>
        <end position="13"/>
    </location>
</feature>
<dbReference type="EMBL" id="AAMT01000008">
    <property type="protein sequence ID" value="EAQ12398.1"/>
    <property type="molecule type" value="Genomic_DNA"/>
</dbReference>
<protein>
    <submittedName>
        <fullName evidence="2">Uncharacterized protein</fullName>
    </submittedName>
</protein>
<feature type="region of interest" description="Disordered" evidence="1">
    <location>
        <begin position="1"/>
        <end position="22"/>
    </location>
</feature>
<evidence type="ECO:0000313" key="2">
    <source>
        <dbReference type="EMBL" id="EAQ12398.1"/>
    </source>
</evidence>
<organism evidence="2 3">
    <name type="scientific">Maritimibacter alkaliphilus HTCC2654</name>
    <dbReference type="NCBI Taxonomy" id="314271"/>
    <lineage>
        <taxon>Bacteria</taxon>
        <taxon>Pseudomonadati</taxon>
        <taxon>Pseudomonadota</taxon>
        <taxon>Alphaproteobacteria</taxon>
        <taxon>Rhodobacterales</taxon>
        <taxon>Roseobacteraceae</taxon>
        <taxon>Maritimibacter</taxon>
    </lineage>
</organism>
<sequence length="22" mass="2268">MPVSATSGSSTARLIQARSFAE</sequence>
<comment type="caution">
    <text evidence="2">The sequence shown here is derived from an EMBL/GenBank/DDBJ whole genome shotgun (WGS) entry which is preliminary data.</text>
</comment>
<name>A3VGJ3_9RHOB</name>
<dbReference type="Proteomes" id="UP000002931">
    <property type="component" value="Unassembled WGS sequence"/>
</dbReference>
<evidence type="ECO:0000313" key="3">
    <source>
        <dbReference type="Proteomes" id="UP000002931"/>
    </source>
</evidence>
<accession>A3VGJ3</accession>